<dbReference type="RefSeq" id="WP_213237920.1">
    <property type="nucleotide sequence ID" value="NZ_JAHBCL010000030.1"/>
</dbReference>
<dbReference type="SUPFAM" id="SSF55021">
    <property type="entry name" value="ACT-like"/>
    <property type="match status" value="1"/>
</dbReference>
<name>A0ABS5PSC8_9FIRM</name>
<dbReference type="PANTHER" id="PTHR34875:SF6">
    <property type="entry name" value="UPF0237 PROTEIN MJ1558"/>
    <property type="match status" value="1"/>
</dbReference>
<evidence type="ECO:0000259" key="2">
    <source>
        <dbReference type="PROSITE" id="PS51671"/>
    </source>
</evidence>
<evidence type="ECO:0000256" key="1">
    <source>
        <dbReference type="HAMAP-Rule" id="MF_01054"/>
    </source>
</evidence>
<dbReference type="PANTHER" id="PTHR34875">
    <property type="entry name" value="UPF0237 PROTEIN MJ1558"/>
    <property type="match status" value="1"/>
</dbReference>
<protein>
    <recommendedName>
        <fullName evidence="1">UPF0237 protein KHM83_15335</fullName>
    </recommendedName>
</protein>
<keyword evidence="4" id="KW-1185">Reference proteome</keyword>
<accession>A0ABS5PSC8</accession>
<dbReference type="Pfam" id="PF13740">
    <property type="entry name" value="ACT_6"/>
    <property type="match status" value="1"/>
</dbReference>
<comment type="caution">
    <text evidence="3">The sequence shown here is derived from an EMBL/GenBank/DDBJ whole genome shotgun (WGS) entry which is preliminary data.</text>
</comment>
<dbReference type="NCBIfam" id="NF001220">
    <property type="entry name" value="PRK00194.1"/>
    <property type="match status" value="1"/>
</dbReference>
<dbReference type="EMBL" id="JAHBCL010000030">
    <property type="protein sequence ID" value="MBS7528058.1"/>
    <property type="molecule type" value="Genomic_DNA"/>
</dbReference>
<dbReference type="PROSITE" id="PS51671">
    <property type="entry name" value="ACT"/>
    <property type="match status" value="1"/>
</dbReference>
<dbReference type="InterPro" id="IPR022986">
    <property type="entry name" value="UPF0237_ACT"/>
</dbReference>
<dbReference type="InterPro" id="IPR002912">
    <property type="entry name" value="ACT_dom"/>
</dbReference>
<sequence length="89" mass="9860">MKTIITVIGQDKVGIIANVSAILAEESINISDISQTILQDYFTMIMVTQLPNEGYDISILQNKLNALGGEMGLEIRVQHEAIFDAMHRI</sequence>
<dbReference type="HAMAP" id="MF_01054">
    <property type="entry name" value="UPF0237"/>
    <property type="match status" value="1"/>
</dbReference>
<comment type="similarity">
    <text evidence="1">Belongs to the UPF0237 family.</text>
</comment>
<dbReference type="CDD" id="cd04872">
    <property type="entry name" value="ACT_1ZPV"/>
    <property type="match status" value="1"/>
</dbReference>
<organism evidence="3 4">
    <name type="scientific">Fusibacter paucivorans</name>
    <dbReference type="NCBI Taxonomy" id="76009"/>
    <lineage>
        <taxon>Bacteria</taxon>
        <taxon>Bacillati</taxon>
        <taxon>Bacillota</taxon>
        <taxon>Clostridia</taxon>
        <taxon>Eubacteriales</taxon>
        <taxon>Eubacteriales Family XII. Incertae Sedis</taxon>
        <taxon>Fusibacter</taxon>
    </lineage>
</organism>
<evidence type="ECO:0000313" key="4">
    <source>
        <dbReference type="Proteomes" id="UP000746471"/>
    </source>
</evidence>
<gene>
    <name evidence="3" type="ORF">KHM83_15335</name>
</gene>
<feature type="domain" description="ACT" evidence="2">
    <location>
        <begin position="4"/>
        <end position="78"/>
    </location>
</feature>
<proteinExistence type="inferred from homology"/>
<dbReference type="InterPro" id="IPR045865">
    <property type="entry name" value="ACT-like_dom_sf"/>
</dbReference>
<dbReference type="Gene3D" id="3.30.70.260">
    <property type="match status" value="1"/>
</dbReference>
<dbReference type="InterPro" id="IPR050990">
    <property type="entry name" value="UPF0237/GcvR_regulator"/>
</dbReference>
<reference evidence="3 4" key="1">
    <citation type="submission" date="2021-05" db="EMBL/GenBank/DDBJ databases">
        <title>Fusibacter ferrireducens sp. nov., an anaerobic, sulfur- and Fe-reducing bacterium isolated from the mangrove sediment.</title>
        <authorList>
            <person name="Qiu D."/>
        </authorList>
    </citation>
    <scope>NUCLEOTIDE SEQUENCE [LARGE SCALE GENOMIC DNA]</scope>
    <source>
        <strain evidence="3 4">DSM 12116</strain>
    </source>
</reference>
<evidence type="ECO:0000313" key="3">
    <source>
        <dbReference type="EMBL" id="MBS7528058.1"/>
    </source>
</evidence>
<dbReference type="Proteomes" id="UP000746471">
    <property type="component" value="Unassembled WGS sequence"/>
</dbReference>